<dbReference type="Proteomes" id="UP001604277">
    <property type="component" value="Unassembled WGS sequence"/>
</dbReference>
<sequence length="125" mass="14607">MEVFLHLRFLKLICRMFRTKLNSDFEIKRKTLGIEFPCEESCEDYYMQFLNLLYQMFQMKQVSGSEMEDEGFGILFGGRLLAIIDFSWANLPSWMILTFSFPSPTIPTIDTSDVSNVTSNDFVLE</sequence>
<organism evidence="1 2">
    <name type="scientific">Forsythia ovata</name>
    <dbReference type="NCBI Taxonomy" id="205694"/>
    <lineage>
        <taxon>Eukaryota</taxon>
        <taxon>Viridiplantae</taxon>
        <taxon>Streptophyta</taxon>
        <taxon>Embryophyta</taxon>
        <taxon>Tracheophyta</taxon>
        <taxon>Spermatophyta</taxon>
        <taxon>Magnoliopsida</taxon>
        <taxon>eudicotyledons</taxon>
        <taxon>Gunneridae</taxon>
        <taxon>Pentapetalae</taxon>
        <taxon>asterids</taxon>
        <taxon>lamiids</taxon>
        <taxon>Lamiales</taxon>
        <taxon>Oleaceae</taxon>
        <taxon>Forsythieae</taxon>
        <taxon>Forsythia</taxon>
    </lineage>
</organism>
<reference evidence="2" key="1">
    <citation type="submission" date="2024-07" db="EMBL/GenBank/DDBJ databases">
        <title>Two chromosome-level genome assemblies of Korean endemic species Abeliophyllum distichum and Forsythia ovata (Oleaceae).</title>
        <authorList>
            <person name="Jang H."/>
        </authorList>
    </citation>
    <scope>NUCLEOTIDE SEQUENCE [LARGE SCALE GENOMIC DNA]</scope>
</reference>
<gene>
    <name evidence="1" type="ORF">Fot_37742</name>
</gene>
<evidence type="ECO:0000313" key="1">
    <source>
        <dbReference type="EMBL" id="KAL2493985.1"/>
    </source>
</evidence>
<evidence type="ECO:0000313" key="2">
    <source>
        <dbReference type="Proteomes" id="UP001604277"/>
    </source>
</evidence>
<proteinExistence type="predicted"/>
<protein>
    <submittedName>
        <fullName evidence="1">Uncharacterized protein</fullName>
    </submittedName>
</protein>
<comment type="caution">
    <text evidence="1">The sequence shown here is derived from an EMBL/GenBank/DDBJ whole genome shotgun (WGS) entry which is preliminary data.</text>
</comment>
<accession>A0ABD1RZU7</accession>
<keyword evidence="2" id="KW-1185">Reference proteome</keyword>
<dbReference type="EMBL" id="JBFOLJ010000011">
    <property type="protein sequence ID" value="KAL2493985.1"/>
    <property type="molecule type" value="Genomic_DNA"/>
</dbReference>
<dbReference type="AlphaFoldDB" id="A0ABD1RZU7"/>
<name>A0ABD1RZU7_9LAMI</name>